<sequence length="47" mass="5356">MRLDFRCQRTRGLIKRIVTGKGIGSNTLSIRGVYGVEVSCNTRKRKM</sequence>
<protein>
    <submittedName>
        <fullName evidence="1">Uncharacterized protein</fullName>
    </submittedName>
</protein>
<gene>
    <name evidence="1" type="ORF">ALC56_03233</name>
</gene>
<reference evidence="1 2" key="1">
    <citation type="submission" date="2016-03" db="EMBL/GenBank/DDBJ databases">
        <title>Trachymyrmex septentrionalis WGS genome.</title>
        <authorList>
            <person name="Nygaard S."/>
            <person name="Hu H."/>
            <person name="Boomsma J."/>
            <person name="Zhang G."/>
        </authorList>
    </citation>
    <scope>NUCLEOTIDE SEQUENCE [LARGE SCALE GENOMIC DNA]</scope>
    <source>
        <strain evidence="1">Tsep2-gDNA-1</strain>
        <tissue evidence="1">Whole body</tissue>
    </source>
</reference>
<organism evidence="1 2">
    <name type="scientific">Trachymyrmex septentrionalis</name>
    <dbReference type="NCBI Taxonomy" id="34720"/>
    <lineage>
        <taxon>Eukaryota</taxon>
        <taxon>Metazoa</taxon>
        <taxon>Ecdysozoa</taxon>
        <taxon>Arthropoda</taxon>
        <taxon>Hexapoda</taxon>
        <taxon>Insecta</taxon>
        <taxon>Pterygota</taxon>
        <taxon>Neoptera</taxon>
        <taxon>Endopterygota</taxon>
        <taxon>Hymenoptera</taxon>
        <taxon>Apocrita</taxon>
        <taxon>Aculeata</taxon>
        <taxon>Formicoidea</taxon>
        <taxon>Formicidae</taxon>
        <taxon>Myrmicinae</taxon>
        <taxon>Trachymyrmex</taxon>
    </lineage>
</organism>
<dbReference type="AlphaFoldDB" id="A0A195FNF1"/>
<keyword evidence="2" id="KW-1185">Reference proteome</keyword>
<evidence type="ECO:0000313" key="1">
    <source>
        <dbReference type="EMBL" id="KYN42095.1"/>
    </source>
</evidence>
<evidence type="ECO:0000313" key="2">
    <source>
        <dbReference type="Proteomes" id="UP000078541"/>
    </source>
</evidence>
<accession>A0A195FNF1</accession>
<proteinExistence type="predicted"/>
<dbReference type="EMBL" id="KQ981382">
    <property type="protein sequence ID" value="KYN42095.1"/>
    <property type="molecule type" value="Genomic_DNA"/>
</dbReference>
<name>A0A195FNF1_9HYME</name>
<dbReference type="Proteomes" id="UP000078541">
    <property type="component" value="Unassembled WGS sequence"/>
</dbReference>